<dbReference type="STRING" id="1166337.SAMN05192580_2837"/>
<proteinExistence type="predicted"/>
<dbReference type="EMBL" id="FOZG01000002">
    <property type="protein sequence ID" value="SFS03821.1"/>
    <property type="molecule type" value="Genomic_DNA"/>
</dbReference>
<feature type="domain" description="FHA" evidence="2">
    <location>
        <begin position="37"/>
        <end position="87"/>
    </location>
</feature>
<dbReference type="AlphaFoldDB" id="A0A1I6LKC0"/>
<protein>
    <submittedName>
        <fullName evidence="3">Type VI secretion system FHA domain protein</fullName>
    </submittedName>
</protein>
<dbReference type="PANTHER" id="PTHR23308">
    <property type="entry name" value="NUCLEAR INHIBITOR OF PROTEIN PHOSPHATASE-1"/>
    <property type="match status" value="1"/>
</dbReference>
<dbReference type="CDD" id="cd00060">
    <property type="entry name" value="FHA"/>
    <property type="match status" value="1"/>
</dbReference>
<organism evidence="3 4">
    <name type="scientific">Sphingomonas jatrophae</name>
    <dbReference type="NCBI Taxonomy" id="1166337"/>
    <lineage>
        <taxon>Bacteria</taxon>
        <taxon>Pseudomonadati</taxon>
        <taxon>Pseudomonadota</taxon>
        <taxon>Alphaproteobacteria</taxon>
        <taxon>Sphingomonadales</taxon>
        <taxon>Sphingomonadaceae</taxon>
        <taxon>Sphingomonas</taxon>
    </lineage>
</organism>
<feature type="compositionally biased region" description="Low complexity" evidence="1">
    <location>
        <begin position="180"/>
        <end position="189"/>
    </location>
</feature>
<evidence type="ECO:0000256" key="1">
    <source>
        <dbReference type="SAM" id="MobiDB-lite"/>
    </source>
</evidence>
<feature type="region of interest" description="Disordered" evidence="1">
    <location>
        <begin position="180"/>
        <end position="341"/>
    </location>
</feature>
<dbReference type="NCBIfam" id="TIGR03354">
    <property type="entry name" value="VI_FHA"/>
    <property type="match status" value="1"/>
</dbReference>
<dbReference type="InterPro" id="IPR017735">
    <property type="entry name" value="T6SS_FHA"/>
</dbReference>
<dbReference type="SMART" id="SM00240">
    <property type="entry name" value="FHA"/>
    <property type="match status" value="1"/>
</dbReference>
<dbReference type="OrthoDB" id="273564at2"/>
<evidence type="ECO:0000259" key="2">
    <source>
        <dbReference type="PROSITE" id="PS50006"/>
    </source>
</evidence>
<name>A0A1I6LKC0_9SPHN</name>
<dbReference type="InterPro" id="IPR000253">
    <property type="entry name" value="FHA_dom"/>
</dbReference>
<evidence type="ECO:0000313" key="4">
    <source>
        <dbReference type="Proteomes" id="UP000198824"/>
    </source>
</evidence>
<sequence>MWGGHGSGAPKLGLTIRNVDALDNGVPTRIDLDQRGAVIGRSATVDWSLPDPRAYISSRHAEIDFVDGQYRLIDVSTNGTFINGATERSYEPVTLKDGDVIAVGHYEIVVTLTGGPAAAAPPPAAPPAASGGWGGWDSGAAAAPAAGSGWGSAASVAAPALGAGAASAAWAAPAIPKPDASAWGAPPGDAAGGWGAAATPAAPSADGWGAPASPAAPASDGWGTPASPATPAAPATDGWGAPAPSGNDGWGAAPAAPAADAGGWGAAPAAPAAGGNDGWGAAAAPAPSSNDGWGAAPAAESGASAGWGSPPPATGPAPSNASWAAPAPAPASPSPTSSFAAPTEAFVPTHKTVEQAPNPSAWDRPAEQGQAASGWSSAVADRPSAPTADDVWGKINDGNVVDWARGGFGAAAAPAETDKLGLTPRNAIAALPATPPPAAGFGGSPPPAARPAPAPAPTAFPTPPAAAAYTPPAPMPMPPQAPAAPAAAPQPPAAAPGSGEAMARFLAEAGLKRGDLKGNDADLMASAGGLVRRLVAGLVVMLEARARAKSQMGAQSTALEFDGNNPMKFARTPEGALAQLLNPVERGFMPADRAVEDAFHDLQSHQIATLKAMQGALKATLDRFSPTAIKARAEDKGLMSRILPGARDAALWQAYEREFGGVAHGSDEAFMEVFSREFKRAYEEQSARRPKK</sequence>
<dbReference type="RefSeq" id="WP_093315584.1">
    <property type="nucleotide sequence ID" value="NZ_FOZG01000002.1"/>
</dbReference>
<gene>
    <name evidence="3" type="ORF">SAMN05192580_2837</name>
</gene>
<dbReference type="SUPFAM" id="SSF49879">
    <property type="entry name" value="SMAD/FHA domain"/>
    <property type="match status" value="1"/>
</dbReference>
<feature type="compositionally biased region" description="Pro residues" evidence="1">
    <location>
        <begin position="471"/>
        <end position="494"/>
    </location>
</feature>
<evidence type="ECO:0000313" key="3">
    <source>
        <dbReference type="EMBL" id="SFS03821.1"/>
    </source>
</evidence>
<dbReference type="Pfam" id="PF20232">
    <property type="entry name" value="T6SS_FHA_C"/>
    <property type="match status" value="1"/>
</dbReference>
<reference evidence="3 4" key="1">
    <citation type="submission" date="2016-10" db="EMBL/GenBank/DDBJ databases">
        <authorList>
            <person name="de Groot N.N."/>
        </authorList>
    </citation>
    <scope>NUCLEOTIDE SEQUENCE [LARGE SCALE GENOMIC DNA]</scope>
    <source>
        <strain evidence="3 4">S5-249</strain>
    </source>
</reference>
<feature type="region of interest" description="Disordered" evidence="1">
    <location>
        <begin position="432"/>
        <end position="499"/>
    </location>
</feature>
<dbReference type="InterPro" id="IPR008984">
    <property type="entry name" value="SMAD_FHA_dom_sf"/>
</dbReference>
<feature type="compositionally biased region" description="Low complexity" evidence="1">
    <location>
        <begin position="316"/>
        <end position="326"/>
    </location>
</feature>
<keyword evidence="4" id="KW-1185">Reference proteome</keyword>
<dbReference type="Gene3D" id="2.60.200.20">
    <property type="match status" value="1"/>
</dbReference>
<dbReference type="InterPro" id="IPR050923">
    <property type="entry name" value="Cell_Proc_Reg/RNA_Proc"/>
</dbReference>
<accession>A0A1I6LKC0</accession>
<feature type="region of interest" description="Disordered" evidence="1">
    <location>
        <begin position="353"/>
        <end position="393"/>
    </location>
</feature>
<dbReference type="Pfam" id="PF00498">
    <property type="entry name" value="FHA"/>
    <property type="match status" value="1"/>
</dbReference>
<dbReference type="Proteomes" id="UP000198824">
    <property type="component" value="Unassembled WGS sequence"/>
</dbReference>
<dbReference type="PROSITE" id="PS50006">
    <property type="entry name" value="FHA_DOMAIN"/>
    <property type="match status" value="1"/>
</dbReference>
<feature type="compositionally biased region" description="Low complexity" evidence="1">
    <location>
        <begin position="196"/>
        <end position="308"/>
    </location>
</feature>
<feature type="compositionally biased region" description="Pro residues" evidence="1">
    <location>
        <begin position="433"/>
        <end position="464"/>
    </location>
</feature>
<dbReference type="InterPro" id="IPR046883">
    <property type="entry name" value="T6SS_FHA_C"/>
</dbReference>